<comment type="caution">
    <text evidence="1">The sequence shown here is derived from an EMBL/GenBank/DDBJ whole genome shotgun (WGS) entry which is preliminary data.</text>
</comment>
<name>A0A329RE40_9STRA</name>
<accession>A0A329RE40</accession>
<dbReference type="AlphaFoldDB" id="A0A329RE40"/>
<evidence type="ECO:0000313" key="1">
    <source>
        <dbReference type="EMBL" id="RAW22983.1"/>
    </source>
</evidence>
<dbReference type="Proteomes" id="UP000251314">
    <property type="component" value="Unassembled WGS sequence"/>
</dbReference>
<feature type="non-terminal residue" evidence="1">
    <location>
        <position position="38"/>
    </location>
</feature>
<gene>
    <name evidence="1" type="ORF">PC110_g20580</name>
</gene>
<reference evidence="1 2" key="1">
    <citation type="submission" date="2018-01" db="EMBL/GenBank/DDBJ databases">
        <title>Draft genome of the strawberry crown rot pathogen Phytophthora cactorum.</title>
        <authorList>
            <person name="Armitage A.D."/>
            <person name="Lysoe E."/>
            <person name="Nellist C.F."/>
            <person name="Harrison R.J."/>
            <person name="Brurberg M.B."/>
        </authorList>
    </citation>
    <scope>NUCLEOTIDE SEQUENCE [LARGE SCALE GENOMIC DNA]</scope>
    <source>
        <strain evidence="1 2">10300</strain>
    </source>
</reference>
<protein>
    <submittedName>
        <fullName evidence="1">Uncharacterized protein</fullName>
    </submittedName>
</protein>
<dbReference type="EMBL" id="MJFZ01001162">
    <property type="protein sequence ID" value="RAW22983.1"/>
    <property type="molecule type" value="Genomic_DNA"/>
</dbReference>
<keyword evidence="2" id="KW-1185">Reference proteome</keyword>
<organism evidence="1 2">
    <name type="scientific">Phytophthora cactorum</name>
    <dbReference type="NCBI Taxonomy" id="29920"/>
    <lineage>
        <taxon>Eukaryota</taxon>
        <taxon>Sar</taxon>
        <taxon>Stramenopiles</taxon>
        <taxon>Oomycota</taxon>
        <taxon>Peronosporomycetes</taxon>
        <taxon>Peronosporales</taxon>
        <taxon>Peronosporaceae</taxon>
        <taxon>Phytophthora</taxon>
    </lineage>
</organism>
<dbReference type="VEuPathDB" id="FungiDB:PC110_g20580"/>
<proteinExistence type="predicted"/>
<evidence type="ECO:0000313" key="2">
    <source>
        <dbReference type="Proteomes" id="UP000251314"/>
    </source>
</evidence>
<sequence>MMSLGHGVSAHMPLGAGGLAYIAQGLRSFAAEGDFVLM</sequence>